<dbReference type="Pfam" id="PF03009">
    <property type="entry name" value="GDPD"/>
    <property type="match status" value="1"/>
</dbReference>
<reference evidence="2" key="2">
    <citation type="submission" date="2020-09" db="EMBL/GenBank/DDBJ databases">
        <authorList>
            <person name="Sun Q."/>
            <person name="Zhou Y."/>
        </authorList>
    </citation>
    <scope>NUCLEOTIDE SEQUENCE</scope>
    <source>
        <strain evidence="2">CGMCC 1.16548</strain>
    </source>
</reference>
<proteinExistence type="predicted"/>
<dbReference type="GO" id="GO:0006629">
    <property type="term" value="P:lipid metabolic process"/>
    <property type="evidence" value="ECO:0007669"/>
    <property type="project" value="InterPro"/>
</dbReference>
<name>A0A8J3GTD8_9MICO</name>
<reference evidence="2" key="1">
    <citation type="journal article" date="2014" name="Int. J. Syst. Evol. Microbiol.">
        <title>Complete genome sequence of Corynebacterium casei LMG S-19264T (=DSM 44701T), isolated from a smear-ripened cheese.</title>
        <authorList>
            <consortium name="US DOE Joint Genome Institute (JGI-PGF)"/>
            <person name="Walter F."/>
            <person name="Albersmeier A."/>
            <person name="Kalinowski J."/>
            <person name="Ruckert C."/>
        </authorList>
    </citation>
    <scope>NUCLEOTIDE SEQUENCE</scope>
    <source>
        <strain evidence="2">CGMCC 1.16548</strain>
    </source>
</reference>
<dbReference type="PROSITE" id="PS51704">
    <property type="entry name" value="GP_PDE"/>
    <property type="match status" value="1"/>
</dbReference>
<dbReference type="AlphaFoldDB" id="A0A8J3GTD8"/>
<evidence type="ECO:0000259" key="1">
    <source>
        <dbReference type="PROSITE" id="PS51704"/>
    </source>
</evidence>
<comment type="caution">
    <text evidence="2">The sequence shown here is derived from an EMBL/GenBank/DDBJ whole genome shotgun (WGS) entry which is preliminary data.</text>
</comment>
<dbReference type="PANTHER" id="PTHR46211">
    <property type="entry name" value="GLYCEROPHOSPHORYL DIESTER PHOSPHODIESTERASE"/>
    <property type="match status" value="1"/>
</dbReference>
<dbReference type="PANTHER" id="PTHR46211:SF14">
    <property type="entry name" value="GLYCEROPHOSPHODIESTER PHOSPHODIESTERASE"/>
    <property type="match status" value="1"/>
</dbReference>
<gene>
    <name evidence="2" type="ORF">GCM10011600_28780</name>
</gene>
<dbReference type="Proteomes" id="UP000617531">
    <property type="component" value="Unassembled WGS sequence"/>
</dbReference>
<dbReference type="Gene3D" id="3.20.20.190">
    <property type="entry name" value="Phosphatidylinositol (PI) phosphodiesterase"/>
    <property type="match status" value="1"/>
</dbReference>
<organism evidence="2 3">
    <name type="scientific">Pseudolysinimonas yzui</name>
    <dbReference type="NCBI Taxonomy" id="2708254"/>
    <lineage>
        <taxon>Bacteria</taxon>
        <taxon>Bacillati</taxon>
        <taxon>Actinomycetota</taxon>
        <taxon>Actinomycetes</taxon>
        <taxon>Micrococcales</taxon>
        <taxon>Microbacteriaceae</taxon>
        <taxon>Pseudolysinimonas</taxon>
    </lineage>
</organism>
<evidence type="ECO:0000313" key="2">
    <source>
        <dbReference type="EMBL" id="GHF26075.1"/>
    </source>
</evidence>
<protein>
    <submittedName>
        <fullName evidence="2">Glycerophosphoryl diester phosphodiesterase</fullName>
    </submittedName>
</protein>
<dbReference type="GO" id="GO:0008081">
    <property type="term" value="F:phosphoric diester hydrolase activity"/>
    <property type="evidence" value="ECO:0007669"/>
    <property type="project" value="InterPro"/>
</dbReference>
<keyword evidence="3" id="KW-1185">Reference proteome</keyword>
<dbReference type="InterPro" id="IPR017946">
    <property type="entry name" value="PLC-like_Pdiesterase_TIM-brl"/>
</dbReference>
<accession>A0A8J3GTD8</accession>
<dbReference type="EMBL" id="BNAI01000011">
    <property type="protein sequence ID" value="GHF26075.1"/>
    <property type="molecule type" value="Genomic_DNA"/>
</dbReference>
<dbReference type="RefSeq" id="WP_191284239.1">
    <property type="nucleotide sequence ID" value="NZ_BNAI01000011.1"/>
</dbReference>
<feature type="domain" description="GP-PDE" evidence="1">
    <location>
        <begin position="56"/>
        <end position="293"/>
    </location>
</feature>
<dbReference type="SUPFAM" id="SSF51695">
    <property type="entry name" value="PLC-like phosphodiesterases"/>
    <property type="match status" value="1"/>
</dbReference>
<dbReference type="InterPro" id="IPR030395">
    <property type="entry name" value="GP_PDE_dom"/>
</dbReference>
<evidence type="ECO:0000313" key="3">
    <source>
        <dbReference type="Proteomes" id="UP000617531"/>
    </source>
</evidence>
<sequence>MTTMSLAVRADRHLLRVSAAALVTIASVAVLVLAPGATQAYAANLMGPLRAPGEPAFIAAHRGDRASAPENTVPAFEAAVAGGADFVEVDVQLTVDGYPVIIHDATVDRTTTGTGAVADLTLAEIRTLDAGSWFAPQFAGVQVPMWGEFLDILTRAPEVTALVELKHTWATDDIENLMGGIYFRGLQDRIVFASFSTATVTALQETAPVIPRVLIRRVLPLDPVAVAQRYDAIAIMTRSSALTERPDAVGEMHAAGLGLLLYTLNNEERWVEALGYGVDGIVTDKPSALDAWIAQTAPGT</sequence>